<feature type="chain" id="PRO_5039937680" description="Tyrosine-protein kinase receptor" evidence="21">
    <location>
        <begin position="19"/>
        <end position="1648"/>
    </location>
</feature>
<keyword evidence="4 18" id="KW-0812">Transmembrane</keyword>
<evidence type="ECO:0000256" key="18">
    <source>
        <dbReference type="RuleBase" id="RU000312"/>
    </source>
</evidence>
<dbReference type="InterPro" id="IPR001245">
    <property type="entry name" value="Ser-Thr/Tyr_kinase_cat_dom"/>
</dbReference>
<comment type="caution">
    <text evidence="24">The sequence shown here is derived from an EMBL/GenBank/DDBJ whole genome shotgun (WGS) entry which is preliminary data.</text>
</comment>
<dbReference type="Pfam" id="PF07714">
    <property type="entry name" value="PK_Tyr_Ser-Thr"/>
    <property type="match status" value="1"/>
</dbReference>
<evidence type="ECO:0000256" key="5">
    <source>
        <dbReference type="ARBA" id="ARBA00022729"/>
    </source>
</evidence>
<keyword evidence="14" id="KW-0325">Glycoprotein</keyword>
<feature type="domain" description="MAM" evidence="23">
    <location>
        <begin position="451"/>
        <end position="637"/>
    </location>
</feature>
<dbReference type="Gene3D" id="1.10.510.10">
    <property type="entry name" value="Transferase(Phosphotransferase) domain 1"/>
    <property type="match status" value="1"/>
</dbReference>
<dbReference type="EC" id="2.7.10.1" evidence="18"/>
<dbReference type="SMART" id="SM00219">
    <property type="entry name" value="TyrKc"/>
    <property type="match status" value="1"/>
</dbReference>
<dbReference type="PROSITE" id="PS50060">
    <property type="entry name" value="MAM_2"/>
    <property type="match status" value="2"/>
</dbReference>
<comment type="caution">
    <text evidence="16">Lacks conserved residue(s) required for the propagation of feature annotation.</text>
</comment>
<name>A0A9J6C2G3_POLVA</name>
<keyword evidence="9 20" id="KW-1133">Transmembrane helix</keyword>
<feature type="region of interest" description="Disordered" evidence="19">
    <location>
        <begin position="1535"/>
        <end position="1564"/>
    </location>
</feature>
<organism evidence="24 25">
    <name type="scientific">Polypedilum vanderplanki</name>
    <name type="common">Sleeping chironomid midge</name>
    <dbReference type="NCBI Taxonomy" id="319348"/>
    <lineage>
        <taxon>Eukaryota</taxon>
        <taxon>Metazoa</taxon>
        <taxon>Ecdysozoa</taxon>
        <taxon>Arthropoda</taxon>
        <taxon>Hexapoda</taxon>
        <taxon>Insecta</taxon>
        <taxon>Pterygota</taxon>
        <taxon>Neoptera</taxon>
        <taxon>Endopterygota</taxon>
        <taxon>Diptera</taxon>
        <taxon>Nematocera</taxon>
        <taxon>Chironomoidea</taxon>
        <taxon>Chironomidae</taxon>
        <taxon>Chironominae</taxon>
        <taxon>Polypedilum</taxon>
        <taxon>Polypedilum</taxon>
    </lineage>
</organism>
<dbReference type="FunFam" id="2.60.120.200:FF:000193">
    <property type="entry name" value="Tyrosine-protein kinase receptor"/>
    <property type="match status" value="1"/>
</dbReference>
<comment type="subcellular location">
    <subcellularLocation>
        <location evidence="1">Cell membrane</location>
        <topology evidence="1">Single-pass type I membrane protein</topology>
    </subcellularLocation>
</comment>
<feature type="domain" description="Protein kinase" evidence="22">
    <location>
        <begin position="1138"/>
        <end position="1414"/>
    </location>
</feature>
<accession>A0A9J6C2G3</accession>
<feature type="signal peptide" evidence="21">
    <location>
        <begin position="1"/>
        <end position="18"/>
    </location>
</feature>
<evidence type="ECO:0000259" key="22">
    <source>
        <dbReference type="PROSITE" id="PS50011"/>
    </source>
</evidence>
<evidence type="ECO:0000313" key="24">
    <source>
        <dbReference type="EMBL" id="KAG5676061.1"/>
    </source>
</evidence>
<dbReference type="InterPro" id="IPR002172">
    <property type="entry name" value="LDrepeatLR_classA_rpt"/>
</dbReference>
<keyword evidence="3" id="KW-0808">Transferase</keyword>
<dbReference type="CDD" id="cd00112">
    <property type="entry name" value="LDLa"/>
    <property type="match status" value="1"/>
</dbReference>
<dbReference type="InterPro" id="IPR023415">
    <property type="entry name" value="LDLR_class-A_CS"/>
</dbReference>
<feature type="compositionally biased region" description="Polar residues" evidence="19">
    <location>
        <begin position="1535"/>
        <end position="1544"/>
    </location>
</feature>
<dbReference type="CDD" id="cd05036">
    <property type="entry name" value="PTKc_ALK_LTK"/>
    <property type="match status" value="1"/>
</dbReference>
<evidence type="ECO:0000256" key="19">
    <source>
        <dbReference type="SAM" id="MobiDB-lite"/>
    </source>
</evidence>
<dbReference type="PROSITE" id="PS00109">
    <property type="entry name" value="PROTEIN_KINASE_TYR"/>
    <property type="match status" value="1"/>
</dbReference>
<dbReference type="SUPFAM" id="SSF56112">
    <property type="entry name" value="Protein kinase-like (PK-like)"/>
    <property type="match status" value="1"/>
</dbReference>
<dbReference type="InterPro" id="IPR008266">
    <property type="entry name" value="Tyr_kinase_AS"/>
</dbReference>
<evidence type="ECO:0000256" key="13">
    <source>
        <dbReference type="ARBA" id="ARBA00023170"/>
    </source>
</evidence>
<evidence type="ECO:0000256" key="15">
    <source>
        <dbReference type="ARBA" id="ARBA00051243"/>
    </source>
</evidence>
<evidence type="ECO:0000256" key="14">
    <source>
        <dbReference type="ARBA" id="ARBA00023180"/>
    </source>
</evidence>
<feature type="region of interest" description="Disordered" evidence="19">
    <location>
        <begin position="46"/>
        <end position="80"/>
    </location>
</feature>
<feature type="transmembrane region" description="Helical" evidence="20">
    <location>
        <begin position="1049"/>
        <end position="1073"/>
    </location>
</feature>
<dbReference type="PANTHER" id="PTHR24416:SF604">
    <property type="entry name" value="RECEPTOR PROTEIN-TYROSINE KINASE"/>
    <property type="match status" value="1"/>
</dbReference>
<dbReference type="InterPro" id="IPR013320">
    <property type="entry name" value="ConA-like_dom_sf"/>
</dbReference>
<comment type="catalytic activity">
    <reaction evidence="15 18">
        <text>L-tyrosyl-[protein] + ATP = O-phospho-L-tyrosyl-[protein] + ADP + H(+)</text>
        <dbReference type="Rhea" id="RHEA:10596"/>
        <dbReference type="Rhea" id="RHEA-COMP:10136"/>
        <dbReference type="Rhea" id="RHEA-COMP:20101"/>
        <dbReference type="ChEBI" id="CHEBI:15378"/>
        <dbReference type="ChEBI" id="CHEBI:30616"/>
        <dbReference type="ChEBI" id="CHEBI:46858"/>
        <dbReference type="ChEBI" id="CHEBI:61978"/>
        <dbReference type="ChEBI" id="CHEBI:456216"/>
        <dbReference type="EC" id="2.7.10.1"/>
    </reaction>
</comment>
<sequence length="1648" mass="181237">MKHQILYLLLVAAAFTNAQRPLNTTNTSGVLTEPFFIKPTSMSTSKYYPEQRGGGNPYFNSNDSPGKGRSNSGGGNERLFQASQHPNVDILIPPLNGIVGDPGSAQSQVPASNRLHKVSKSRQTKFNQLYQLAKNPNFTLNNPNREKNQNFSFGHRNDYHHGNIITSKKEARPERIYSSPTDTFDQPKATWSEGHSFQEVKYQLNDKNHMHTPSPPSYSVDDIDFDEKLGVKCTFEKPCAWTYDTDVVGTNFEVTTGANLTSANITGVMSGPSADDLKDANGHFLHLPLTPNTTTRILRSPVFSSTRERCYLEVFMHQSSMAYGSIKIVIEPAASRENSWVPAEIVGDDLRKWKHHAFEIDRITFDFRILLEIVPNGLGGALRGHVSIDNLKMSNCFADPPRKDSCSLSQIKCNQNKIAVCIENARICDLVQDCDDAEDENLNCDKIPFGGLCDFENGWCGWQNSGKAMLDWMRHIGPTPTEKTGPEFDHTYQHTNKSGHYMFVNMDQHANDPERKSLAGFASNAIINSVIFNPPPPCHSNITSPYRNTCMARLFVHQFGLNPGSFNVSVVEMKAKENITTTLWWSSRSIGDKWERVEVVLPNITSKYYFQIEARKGMRIYSDVAIDDFSMSPECFGFNIPLEHLNNYNYWDPRIGIHKKPHSDFVDKKFYELSTCGAHGIYGPTPEACSIHYNNTEMMNHVRVSDKVPFKGVQIWKVPSEGYYTIIVKGASGGLGSGGVSSSRGAIVSSVMELHKGEEIYILVGQKGENACIKSMGISDEACSPKISKYPDQNSVNIINQLRNGLLENGAGGGGGASFVFLLNQVNKAVPLIVAGGGGGLGIGRYLDEDIQQAKAFVPERGDVTGIQELDIGESIVAGPGGGWRPRHDSALSIHSGASLLEGARGGIACYNTIGQDHKYGNGAFGGGGGSCQSGGGGGGYAGGNSMLNFTTNSSANPDAFSTNGEGGTSYLSQTRSIKELSFVYPGSNSGHGSVILIPAIEGCGCDYRCVALDEYRSLVACICPEGWRLKPDNLTSCEILEEPSNDKVLVVILGIVSFLLVSFLVLLMCMLYTRFQRRRQAETRHKMLLEQEVQLSRLRHTDDSALTNFNPNYGCDGILNGGNVDVKSLPQVARESLRLVKALGQGAFGEVYQGLYRHRDGDTVEMPVAVKTLPELSTGQAESDFLMEAAIMAKFNHPNIVHLIGVCFDRHPRFIVLELLAGGDLKNFLREGRNKPERPSPLTMKDLIFCALDVAKGCRYMESKRFIHRDIAARNCLLSSKGPGRVVKIADFGMARDIYRSDYYRKGGKAMLPIKWMPPEAFLDGIFTSKTDIWSYGVLLWEVFSLGLMPYTGLPNRDVMQLVTGGGRLDAPPGCPAAIYRIMAECWNPTPEARPTFSVLLERLTACTQDPEIMNAALPSFFRPQSMERDATIMRPSGNDDFCLQVPNSSDYLIPLPDSRDSRAIAERLLNEATCVTLPDTLSTYTLTNSLKMPEANCWETSFTNPKLNNGVDNGMDDRLISLDTPTTIQPPQAFCNSPVQTLSSSNNNNNNSNGNKANNNSAITLDPATLQQGYANVKMMNGTDKLDNVNDMTKFNGGGTTMVMMNNNNNGTIANGNGMITKDKNSNQPFSIPMQGYNENHAEISC</sequence>
<dbReference type="FunFam" id="3.30.200.20:FF:000117">
    <property type="entry name" value="Tyrosine-protein kinase receptor"/>
    <property type="match status" value="1"/>
</dbReference>
<dbReference type="OrthoDB" id="73209at2759"/>
<dbReference type="CDD" id="cd06263">
    <property type="entry name" value="MAM"/>
    <property type="match status" value="1"/>
</dbReference>
<evidence type="ECO:0000256" key="12">
    <source>
        <dbReference type="ARBA" id="ARBA00023157"/>
    </source>
</evidence>
<comment type="similarity">
    <text evidence="18">Belongs to the protein kinase superfamily. Tyr protein kinase family. Insulin receptor subfamily.</text>
</comment>
<dbReference type="PROSITE" id="PS01209">
    <property type="entry name" value="LDLRA_1"/>
    <property type="match status" value="1"/>
</dbReference>
<dbReference type="Proteomes" id="UP001107558">
    <property type="component" value="Chromosome 2"/>
</dbReference>
<evidence type="ECO:0000256" key="11">
    <source>
        <dbReference type="ARBA" id="ARBA00023137"/>
    </source>
</evidence>
<dbReference type="SMART" id="SM00192">
    <property type="entry name" value="LDLa"/>
    <property type="match status" value="1"/>
</dbReference>
<evidence type="ECO:0000313" key="25">
    <source>
        <dbReference type="Proteomes" id="UP001107558"/>
    </source>
</evidence>
<dbReference type="PROSITE" id="PS00239">
    <property type="entry name" value="RECEPTOR_TYR_KIN_II"/>
    <property type="match status" value="1"/>
</dbReference>
<dbReference type="EMBL" id="JADBJN010000002">
    <property type="protein sequence ID" value="KAG5676061.1"/>
    <property type="molecule type" value="Genomic_DNA"/>
</dbReference>
<evidence type="ECO:0000256" key="20">
    <source>
        <dbReference type="SAM" id="Phobius"/>
    </source>
</evidence>
<dbReference type="InterPro" id="IPR050122">
    <property type="entry name" value="RTK"/>
</dbReference>
<evidence type="ECO:0000256" key="9">
    <source>
        <dbReference type="ARBA" id="ARBA00022989"/>
    </source>
</evidence>
<evidence type="ECO:0000256" key="8">
    <source>
        <dbReference type="ARBA" id="ARBA00022840"/>
    </source>
</evidence>
<gene>
    <name evidence="24" type="ORF">PVAND_005915</name>
</gene>
<dbReference type="GO" id="GO:0005886">
    <property type="term" value="C:plasma membrane"/>
    <property type="evidence" value="ECO:0007669"/>
    <property type="project" value="UniProtKB-SubCell"/>
</dbReference>
<dbReference type="GO" id="GO:0005524">
    <property type="term" value="F:ATP binding"/>
    <property type="evidence" value="ECO:0007669"/>
    <property type="project" value="UniProtKB-UniRule"/>
</dbReference>
<evidence type="ECO:0000256" key="6">
    <source>
        <dbReference type="ARBA" id="ARBA00022741"/>
    </source>
</evidence>
<dbReference type="PANTHER" id="PTHR24416">
    <property type="entry name" value="TYROSINE-PROTEIN KINASE RECEPTOR"/>
    <property type="match status" value="1"/>
</dbReference>
<dbReference type="GO" id="GO:0004714">
    <property type="term" value="F:transmembrane receptor protein tyrosine kinase activity"/>
    <property type="evidence" value="ECO:0007669"/>
    <property type="project" value="UniProtKB-EC"/>
</dbReference>
<dbReference type="InterPro" id="IPR011009">
    <property type="entry name" value="Kinase-like_dom_sf"/>
</dbReference>
<dbReference type="InterPro" id="IPR000719">
    <property type="entry name" value="Prot_kinase_dom"/>
</dbReference>
<keyword evidence="8 17" id="KW-0067">ATP-binding</keyword>
<keyword evidence="13 18" id="KW-0675">Receptor</keyword>
<keyword evidence="11" id="KW-0829">Tyrosine-protein kinase</keyword>
<dbReference type="InterPro" id="IPR002011">
    <property type="entry name" value="Tyr_kinase_rcpt_2_CS"/>
</dbReference>
<keyword evidence="18" id="KW-0597">Phosphoprotein</keyword>
<feature type="domain" description="MAM" evidence="23">
    <location>
        <begin position="231"/>
        <end position="398"/>
    </location>
</feature>
<dbReference type="GO" id="GO:0045664">
    <property type="term" value="P:regulation of neuron differentiation"/>
    <property type="evidence" value="ECO:0007669"/>
    <property type="project" value="TreeGrafter"/>
</dbReference>
<dbReference type="InterPro" id="IPR055163">
    <property type="entry name" value="ALK/LTK-like_GRD"/>
</dbReference>
<dbReference type="GO" id="GO:0007169">
    <property type="term" value="P:cell surface receptor protein tyrosine kinase signaling pathway"/>
    <property type="evidence" value="ECO:0007669"/>
    <property type="project" value="InterPro"/>
</dbReference>
<evidence type="ECO:0000256" key="4">
    <source>
        <dbReference type="ARBA" id="ARBA00022692"/>
    </source>
</evidence>
<feature type="binding site" evidence="17">
    <location>
        <position position="1172"/>
    </location>
    <ligand>
        <name>ATP</name>
        <dbReference type="ChEBI" id="CHEBI:30616"/>
    </ligand>
</feature>
<dbReference type="PROSITE" id="PS50068">
    <property type="entry name" value="LDLRA_2"/>
    <property type="match status" value="1"/>
</dbReference>
<dbReference type="FunFam" id="1.10.510.10:FF:000113">
    <property type="entry name" value="Tyrosine-protein kinase receptor"/>
    <property type="match status" value="1"/>
</dbReference>
<dbReference type="Pfam" id="PF12810">
    <property type="entry name" value="ALK_LTK_GRD"/>
    <property type="match status" value="1"/>
</dbReference>
<keyword evidence="2" id="KW-1003">Cell membrane</keyword>
<dbReference type="PRINTS" id="PR00109">
    <property type="entry name" value="TYRKINASE"/>
</dbReference>
<dbReference type="InterPro" id="IPR017441">
    <property type="entry name" value="Protein_kinase_ATP_BS"/>
</dbReference>
<keyword evidence="25" id="KW-1185">Reference proteome</keyword>
<evidence type="ECO:0000256" key="1">
    <source>
        <dbReference type="ARBA" id="ARBA00004251"/>
    </source>
</evidence>
<keyword evidence="7" id="KW-0418">Kinase</keyword>
<evidence type="ECO:0000256" key="7">
    <source>
        <dbReference type="ARBA" id="ARBA00022777"/>
    </source>
</evidence>
<keyword evidence="5 21" id="KW-0732">Signal</keyword>
<evidence type="ECO:0000259" key="23">
    <source>
        <dbReference type="PROSITE" id="PS50060"/>
    </source>
</evidence>
<dbReference type="Gene3D" id="2.60.120.200">
    <property type="match status" value="2"/>
</dbReference>
<dbReference type="SUPFAM" id="SSF49899">
    <property type="entry name" value="Concanavalin A-like lectins/glucanases"/>
    <property type="match status" value="2"/>
</dbReference>
<evidence type="ECO:0000256" key="16">
    <source>
        <dbReference type="PROSITE-ProRule" id="PRU00124"/>
    </source>
</evidence>
<evidence type="ECO:0000256" key="3">
    <source>
        <dbReference type="ARBA" id="ARBA00022679"/>
    </source>
</evidence>
<dbReference type="GO" id="GO:0043235">
    <property type="term" value="C:receptor complex"/>
    <property type="evidence" value="ECO:0007669"/>
    <property type="project" value="TreeGrafter"/>
</dbReference>
<keyword evidence="6 17" id="KW-0547">Nucleotide-binding</keyword>
<evidence type="ECO:0000256" key="10">
    <source>
        <dbReference type="ARBA" id="ARBA00023136"/>
    </source>
</evidence>
<dbReference type="Pfam" id="PF00629">
    <property type="entry name" value="MAM"/>
    <property type="match status" value="2"/>
</dbReference>
<dbReference type="SMART" id="SM00220">
    <property type="entry name" value="S_TKc"/>
    <property type="match status" value="1"/>
</dbReference>
<evidence type="ECO:0000256" key="21">
    <source>
        <dbReference type="SAM" id="SignalP"/>
    </source>
</evidence>
<dbReference type="PROSITE" id="PS50011">
    <property type="entry name" value="PROTEIN_KINASE_DOM"/>
    <property type="match status" value="1"/>
</dbReference>
<evidence type="ECO:0000256" key="17">
    <source>
        <dbReference type="PROSITE-ProRule" id="PRU10141"/>
    </source>
</evidence>
<evidence type="ECO:0000256" key="2">
    <source>
        <dbReference type="ARBA" id="ARBA00022475"/>
    </source>
</evidence>
<dbReference type="PROSITE" id="PS00107">
    <property type="entry name" value="PROTEIN_KINASE_ATP"/>
    <property type="match status" value="1"/>
</dbReference>
<reference evidence="24" key="1">
    <citation type="submission" date="2021-03" db="EMBL/GenBank/DDBJ databases">
        <title>Chromosome level genome of the anhydrobiotic midge Polypedilum vanderplanki.</title>
        <authorList>
            <person name="Yoshida Y."/>
            <person name="Kikawada T."/>
            <person name="Gusev O."/>
        </authorList>
    </citation>
    <scope>NUCLEOTIDE SEQUENCE</scope>
    <source>
        <strain evidence="24">NIAS01</strain>
        <tissue evidence="24">Whole body or cell culture</tissue>
    </source>
</reference>
<keyword evidence="10 20" id="KW-0472">Membrane</keyword>
<keyword evidence="12" id="KW-1015">Disulfide bond</keyword>
<dbReference type="InterPro" id="IPR020635">
    <property type="entry name" value="Tyr_kinase_cat_dom"/>
</dbReference>
<dbReference type="SMART" id="SM00137">
    <property type="entry name" value="MAM"/>
    <property type="match status" value="2"/>
</dbReference>
<protein>
    <recommendedName>
        <fullName evidence="18">Tyrosine-protein kinase receptor</fullName>
        <ecNumber evidence="18">2.7.10.1</ecNumber>
    </recommendedName>
</protein>
<dbReference type="InterPro" id="IPR000998">
    <property type="entry name" value="MAM_dom"/>
</dbReference>
<feature type="region of interest" description="Disordered" evidence="19">
    <location>
        <begin position="169"/>
        <end position="189"/>
    </location>
</feature>
<dbReference type="Gene3D" id="3.30.200.20">
    <property type="entry name" value="Phosphorylase Kinase, domain 1"/>
    <property type="match status" value="1"/>
</dbReference>
<feature type="compositionally biased region" description="Low complexity" evidence="19">
    <location>
        <begin position="1545"/>
        <end position="1563"/>
    </location>
</feature>
<proteinExistence type="inferred from homology"/>